<feature type="repeat" description="TPR" evidence="1">
    <location>
        <begin position="94"/>
        <end position="127"/>
    </location>
</feature>
<gene>
    <name evidence="3" type="ORF">PYTT_0420</name>
</gene>
<evidence type="ECO:0000313" key="4">
    <source>
        <dbReference type="Proteomes" id="UP000176204"/>
    </source>
</evidence>
<accession>A0A1C7PDH5</accession>
<name>A0A1C7PDH5_9BACT</name>
<sequence length="254" mass="28771">MKPTFLILPLLSFTGAALAQGKPAAAELPPAQTEDKTVPDDMPQWMVGFTNLPEKERIKYLTLFQQAKDDFFARNWFSCLEKLDNAEQIYKGNPHIHTLRGSCYMEIGSYDTALAEYNKVEAIQPDDLTNKANIATLAMLQGKYETSIKLFREILDALPGDSNPELLNVLKFKIYASLVKMGKDQEAAKYAAEADILEDSPRFYFMEAVRYLQDKNMSKGIQSIRTAEKIFGSTPIFQTYLRIVEQMKFLPTGI</sequence>
<dbReference type="KEGG" id="agl:PYTT_0420"/>
<protein>
    <submittedName>
        <fullName evidence="3">Tetratricopeptide repeat</fullName>
    </submittedName>
</protein>
<dbReference type="InterPro" id="IPR019734">
    <property type="entry name" value="TPR_rpt"/>
</dbReference>
<organism evidence="3 4">
    <name type="scientific">Akkermansia glycaniphila</name>
    <dbReference type="NCBI Taxonomy" id="1679444"/>
    <lineage>
        <taxon>Bacteria</taxon>
        <taxon>Pseudomonadati</taxon>
        <taxon>Verrucomicrobiota</taxon>
        <taxon>Verrucomicrobiia</taxon>
        <taxon>Verrucomicrobiales</taxon>
        <taxon>Akkermansiaceae</taxon>
        <taxon>Akkermansia</taxon>
    </lineage>
</organism>
<dbReference type="AlphaFoldDB" id="A0A1C7PDH5"/>
<proteinExistence type="predicted"/>
<evidence type="ECO:0000256" key="1">
    <source>
        <dbReference type="PROSITE-ProRule" id="PRU00339"/>
    </source>
</evidence>
<dbReference type="PROSITE" id="PS50005">
    <property type="entry name" value="TPR"/>
    <property type="match status" value="1"/>
</dbReference>
<keyword evidence="1" id="KW-0802">TPR repeat</keyword>
<dbReference type="Gene3D" id="1.25.40.10">
    <property type="entry name" value="Tetratricopeptide repeat domain"/>
    <property type="match status" value="1"/>
</dbReference>
<dbReference type="OrthoDB" id="190951at2"/>
<keyword evidence="2" id="KW-0732">Signal</keyword>
<dbReference type="InterPro" id="IPR011990">
    <property type="entry name" value="TPR-like_helical_dom_sf"/>
</dbReference>
<dbReference type="EMBL" id="LT629973">
    <property type="protein sequence ID" value="SEH74792.1"/>
    <property type="molecule type" value="Genomic_DNA"/>
</dbReference>
<dbReference type="RefSeq" id="WP_067773822.1">
    <property type="nucleotide sequence ID" value="NZ_LIGX01000014.1"/>
</dbReference>
<dbReference type="SUPFAM" id="SSF48452">
    <property type="entry name" value="TPR-like"/>
    <property type="match status" value="1"/>
</dbReference>
<keyword evidence="4" id="KW-1185">Reference proteome</keyword>
<reference evidence="4" key="1">
    <citation type="submission" date="2016-09" db="EMBL/GenBank/DDBJ databases">
        <authorList>
            <person name="Koehorst J."/>
        </authorList>
    </citation>
    <scope>NUCLEOTIDE SEQUENCE [LARGE SCALE GENOMIC DNA]</scope>
</reference>
<feature type="chain" id="PRO_5014266522" evidence="2">
    <location>
        <begin position="20"/>
        <end position="254"/>
    </location>
</feature>
<dbReference type="STRING" id="1679444.PYTT_0420"/>
<evidence type="ECO:0000256" key="2">
    <source>
        <dbReference type="SAM" id="SignalP"/>
    </source>
</evidence>
<dbReference type="SMART" id="SM00028">
    <property type="entry name" value="TPR"/>
    <property type="match status" value="2"/>
</dbReference>
<dbReference type="Pfam" id="PF13181">
    <property type="entry name" value="TPR_8"/>
    <property type="match status" value="1"/>
</dbReference>
<feature type="signal peptide" evidence="2">
    <location>
        <begin position="1"/>
        <end position="19"/>
    </location>
</feature>
<dbReference type="Proteomes" id="UP000176204">
    <property type="component" value="Chromosome I"/>
</dbReference>
<evidence type="ECO:0000313" key="3">
    <source>
        <dbReference type="EMBL" id="SEH74792.1"/>
    </source>
</evidence>